<evidence type="ECO:0000256" key="2">
    <source>
        <dbReference type="ARBA" id="ARBA00022737"/>
    </source>
</evidence>
<dbReference type="SUPFAM" id="SSF52540">
    <property type="entry name" value="P-loop containing nucleoside triphosphate hydrolases"/>
    <property type="match status" value="1"/>
</dbReference>
<dbReference type="Proteomes" id="UP000823674">
    <property type="component" value="Chromosome A10"/>
</dbReference>
<reference evidence="4 5" key="1">
    <citation type="submission" date="2021-03" db="EMBL/GenBank/DDBJ databases">
        <authorList>
            <person name="King G.J."/>
            <person name="Bancroft I."/>
            <person name="Baten A."/>
            <person name="Bloomfield J."/>
            <person name="Borpatragohain P."/>
            <person name="He Z."/>
            <person name="Irish N."/>
            <person name="Irwin J."/>
            <person name="Liu K."/>
            <person name="Mauleon R.P."/>
            <person name="Moore J."/>
            <person name="Morris R."/>
            <person name="Ostergaard L."/>
            <person name="Wang B."/>
            <person name="Wells R."/>
        </authorList>
    </citation>
    <scope>NUCLEOTIDE SEQUENCE [LARGE SCALE GENOMIC DNA]</scope>
    <source>
        <strain evidence="4">R-o-18</strain>
        <tissue evidence="4">Leaf</tissue>
    </source>
</reference>
<dbReference type="SUPFAM" id="SSF52058">
    <property type="entry name" value="L domain-like"/>
    <property type="match status" value="1"/>
</dbReference>
<proteinExistence type="predicted"/>
<comment type="caution">
    <text evidence="4">The sequence shown here is derived from an EMBL/GenBank/DDBJ whole genome shotgun (WGS) entry which is preliminary data.</text>
</comment>
<feature type="non-terminal residue" evidence="4">
    <location>
        <position position="1"/>
    </location>
</feature>
<accession>A0ABQ7KT39</accession>
<dbReference type="EMBL" id="JADBGQ010000010">
    <property type="protein sequence ID" value="KAG5376661.1"/>
    <property type="molecule type" value="Genomic_DNA"/>
</dbReference>
<evidence type="ECO:0000313" key="5">
    <source>
        <dbReference type="Proteomes" id="UP000823674"/>
    </source>
</evidence>
<evidence type="ECO:0000256" key="1">
    <source>
        <dbReference type="ARBA" id="ARBA00022614"/>
    </source>
</evidence>
<dbReference type="PANTHER" id="PTHR11017:SF569">
    <property type="entry name" value="DISEASE RESISTANCE PROTEIN"/>
    <property type="match status" value="1"/>
</dbReference>
<sequence length="597" mass="67151">DNDAEMIEKNVADVSEELNRCTPSKDFDDLVGLEAHVAKLCSMLCLESDEVRMIGIWGPIGIGKTTIARALYSQLSAAADDNFQLNILMENVKGSCRRNELDGYSLKYAFGQNSAPEGFYDLAVEVSQLSGNLPLSLSVLGASLRGMSKEEWTKALPRFRTSLNGKIEKVFGVCYDSLDEKDRLIFLHIACLFNGEKVERVIQFLAKSELEVEFGLKVLVDRSFLHICDDGNIVMHCLLQQMGKEITRGQCIDEPGKRKFLVDAKDISDVLVDATGTETVLGISLDMSKINDDVCISEKAFDRMHNLQFLRLYTNFQDESFKLCLPHGLDRLPHKLRLLHWDSYPIKCMPSRFRPEFLVELSMRDSKLEKLWEGIQPLASLKQMDLSASTKIKDIPNLSKATNLENLYLRFCKGLASVPSSLQNLNKLKVLDMSSCVRLNALPTNMNLESLSVLNMKGCSKLRIFPEISSQVKFMSVGETAIEEVPLSISLWPQLISLEMSGCKKLKTFPKLPASVEVLDLSSTGIEEIPWWVENASQLLIMCMANCKKLKCVPPSIYKMKHLEDVDLSGCSELRPVLSSRYRAFADVFFIRLLHSE</sequence>
<dbReference type="Gene3D" id="3.80.10.10">
    <property type="entry name" value="Ribonuclease Inhibitor"/>
    <property type="match status" value="2"/>
</dbReference>
<dbReference type="InterPro" id="IPR044974">
    <property type="entry name" value="Disease_R_plants"/>
</dbReference>
<dbReference type="InterPro" id="IPR027417">
    <property type="entry name" value="P-loop_NTPase"/>
</dbReference>
<name>A0ABQ7KT39_BRACM</name>
<dbReference type="Gene3D" id="1.10.8.430">
    <property type="entry name" value="Helical domain of apoptotic protease-activating factors"/>
    <property type="match status" value="1"/>
</dbReference>
<gene>
    <name evidence="4" type="primary">A10p028010.1_BraROA</name>
    <name evidence="4" type="ORF">IGI04_041257</name>
</gene>
<dbReference type="PANTHER" id="PTHR11017">
    <property type="entry name" value="LEUCINE-RICH REPEAT-CONTAINING PROTEIN"/>
    <property type="match status" value="1"/>
</dbReference>
<dbReference type="InterPro" id="IPR058192">
    <property type="entry name" value="WHD_ROQ1-like"/>
</dbReference>
<keyword evidence="2" id="KW-0677">Repeat</keyword>
<dbReference type="Gene3D" id="3.40.50.300">
    <property type="entry name" value="P-loop containing nucleotide triphosphate hydrolases"/>
    <property type="match status" value="1"/>
</dbReference>
<keyword evidence="1" id="KW-0433">Leucine-rich repeat</keyword>
<dbReference type="Pfam" id="PF23282">
    <property type="entry name" value="WHD_ROQ1"/>
    <property type="match status" value="1"/>
</dbReference>
<evidence type="ECO:0000259" key="3">
    <source>
        <dbReference type="Pfam" id="PF23282"/>
    </source>
</evidence>
<dbReference type="SUPFAM" id="SSF46785">
    <property type="entry name" value="Winged helix' DNA-binding domain"/>
    <property type="match status" value="1"/>
</dbReference>
<dbReference type="InterPro" id="IPR032675">
    <property type="entry name" value="LRR_dom_sf"/>
</dbReference>
<dbReference type="InterPro" id="IPR042197">
    <property type="entry name" value="Apaf_helical"/>
</dbReference>
<organism evidence="4 5">
    <name type="scientific">Brassica rapa subsp. trilocularis</name>
    <dbReference type="NCBI Taxonomy" id="1813537"/>
    <lineage>
        <taxon>Eukaryota</taxon>
        <taxon>Viridiplantae</taxon>
        <taxon>Streptophyta</taxon>
        <taxon>Embryophyta</taxon>
        <taxon>Tracheophyta</taxon>
        <taxon>Spermatophyta</taxon>
        <taxon>Magnoliopsida</taxon>
        <taxon>eudicotyledons</taxon>
        <taxon>Gunneridae</taxon>
        <taxon>Pentapetalae</taxon>
        <taxon>rosids</taxon>
        <taxon>malvids</taxon>
        <taxon>Brassicales</taxon>
        <taxon>Brassicaceae</taxon>
        <taxon>Brassiceae</taxon>
        <taxon>Brassica</taxon>
    </lineage>
</organism>
<protein>
    <recommendedName>
        <fullName evidence="3">Disease resistance protein Roq1-like winged-helix domain-containing protein</fullName>
    </recommendedName>
</protein>
<dbReference type="InterPro" id="IPR036390">
    <property type="entry name" value="WH_DNA-bd_sf"/>
</dbReference>
<evidence type="ECO:0000313" key="4">
    <source>
        <dbReference type="EMBL" id="KAG5376661.1"/>
    </source>
</evidence>
<dbReference type="InterPro" id="IPR011713">
    <property type="entry name" value="Leu-rich_rpt_3"/>
</dbReference>
<feature type="domain" description="Disease resistance protein Roq1-like winged-helix" evidence="3">
    <location>
        <begin position="179"/>
        <end position="250"/>
    </location>
</feature>
<dbReference type="Pfam" id="PF07725">
    <property type="entry name" value="LRR_3"/>
    <property type="match status" value="1"/>
</dbReference>
<keyword evidence="5" id="KW-1185">Reference proteome</keyword>
<dbReference type="PRINTS" id="PR00364">
    <property type="entry name" value="DISEASERSIST"/>
</dbReference>